<dbReference type="SUPFAM" id="SSF53901">
    <property type="entry name" value="Thiolase-like"/>
    <property type="match status" value="2"/>
</dbReference>
<dbReference type="CDD" id="cd00751">
    <property type="entry name" value="thiolase"/>
    <property type="match status" value="1"/>
</dbReference>
<dbReference type="InterPro" id="IPR016039">
    <property type="entry name" value="Thiolase-like"/>
</dbReference>
<evidence type="ECO:0000256" key="2">
    <source>
        <dbReference type="ARBA" id="ARBA00022679"/>
    </source>
</evidence>
<dbReference type="InterPro" id="IPR002155">
    <property type="entry name" value="Thiolase"/>
</dbReference>
<comment type="caution">
    <text evidence="7">The sequence shown here is derived from an EMBL/GenBank/DDBJ whole genome shotgun (WGS) entry which is preliminary data.</text>
</comment>
<evidence type="ECO:0000256" key="1">
    <source>
        <dbReference type="ARBA" id="ARBA00010982"/>
    </source>
</evidence>
<accession>A0ABW6ZTE6</accession>
<dbReference type="PIRSF" id="PIRSF000429">
    <property type="entry name" value="Ac-CoA_Ac_transf"/>
    <property type="match status" value="1"/>
</dbReference>
<dbReference type="Pfam" id="PF02803">
    <property type="entry name" value="Thiolase_C"/>
    <property type="match status" value="1"/>
</dbReference>
<dbReference type="NCBIfam" id="NF004853">
    <property type="entry name" value="PRK06205.1"/>
    <property type="match status" value="1"/>
</dbReference>
<dbReference type="EMBL" id="JBAFVH010000003">
    <property type="protein sequence ID" value="MFG1371996.1"/>
    <property type="molecule type" value="Genomic_DNA"/>
</dbReference>
<dbReference type="Proteomes" id="UP001604002">
    <property type="component" value="Unassembled WGS sequence"/>
</dbReference>
<evidence type="ECO:0000256" key="3">
    <source>
        <dbReference type="ARBA" id="ARBA00023315"/>
    </source>
</evidence>
<dbReference type="PANTHER" id="PTHR18919">
    <property type="entry name" value="ACETYL-COA C-ACYLTRANSFERASE"/>
    <property type="match status" value="1"/>
</dbReference>
<keyword evidence="3 4" id="KW-0012">Acyltransferase</keyword>
<comment type="similarity">
    <text evidence="1 4">Belongs to the thiolase-like superfamily. Thiolase family.</text>
</comment>
<reference evidence="7 8" key="1">
    <citation type="submission" date="2024-02" db="EMBL/GenBank/DDBJ databases">
        <title>Expansion and revision of Xanthobacter and proposal of Roseixanthobacter gen. nov.</title>
        <authorList>
            <person name="Soltysiak M.P.M."/>
            <person name="Jalihal A."/>
            <person name="Ory A."/>
            <person name="Chrisophersen C."/>
            <person name="Lee A.D."/>
            <person name="Boulton J."/>
            <person name="Springer M."/>
        </authorList>
    </citation>
    <scope>NUCLEOTIDE SEQUENCE [LARGE SCALE GENOMIC DNA]</scope>
    <source>
        <strain evidence="7 8">23A</strain>
    </source>
</reference>
<sequence>MRRAAIVSPVRTPVGTFGGSLRPMAVEQLGAGVMKAVLARSGIDPALIEDVVFAQSYANSETPCVGRWIALEAGLPIEVPGMQIDRRCGGGLQALVTAAMMVQTGACDVVLAGGVESMSNIEFYTTDMRWGRRAGTTRLYDRLDRGRERSQPVERFGVISSMIETAENLARQFQITREDADAFAVRSHERAAAAWAEGRFDAEVVPVDVPQRRGVPVRVSRDEGIRADASAESLGKLKPIMPGGTVTAGNASQQNDAAAACLVVAEDRLAALGLEPLGFLAGWAVAGCDPATMGFGPVPATRRLFAKTGLSFDDIGLVEVNEAFACQVLAVLKGWGWDDQERLNVNGSGISLGHPIGATGVRIMTTLLHEMQRRGVRYGLETMCIGGGQGAAAIFERA</sequence>
<feature type="domain" description="Thiolase N-terminal" evidence="5">
    <location>
        <begin position="5"/>
        <end position="267"/>
    </location>
</feature>
<dbReference type="Pfam" id="PF00108">
    <property type="entry name" value="Thiolase_N"/>
    <property type="match status" value="1"/>
</dbReference>
<proteinExistence type="inferred from homology"/>
<dbReference type="InterPro" id="IPR020617">
    <property type="entry name" value="Thiolase_C"/>
</dbReference>
<dbReference type="Gene3D" id="3.40.47.10">
    <property type="match status" value="2"/>
</dbReference>
<evidence type="ECO:0000313" key="8">
    <source>
        <dbReference type="Proteomes" id="UP001604002"/>
    </source>
</evidence>
<dbReference type="RefSeq" id="WP_393991911.1">
    <property type="nucleotide sequence ID" value="NZ_JBAFVH010000003.1"/>
</dbReference>
<dbReference type="InterPro" id="IPR020616">
    <property type="entry name" value="Thiolase_N"/>
</dbReference>
<gene>
    <name evidence="7" type="ORF">V5F32_07465</name>
</gene>
<name>A0ABW6ZTE6_9HYPH</name>
<evidence type="ECO:0000313" key="7">
    <source>
        <dbReference type="EMBL" id="MFG1371996.1"/>
    </source>
</evidence>
<dbReference type="PANTHER" id="PTHR18919:SF107">
    <property type="entry name" value="ACETYL-COA ACETYLTRANSFERASE, CYTOSOLIC"/>
    <property type="match status" value="1"/>
</dbReference>
<organism evidence="7 8">
    <name type="scientific">Xanthobacter oligotrophicus</name>
    <dbReference type="NCBI Taxonomy" id="2607286"/>
    <lineage>
        <taxon>Bacteria</taxon>
        <taxon>Pseudomonadati</taxon>
        <taxon>Pseudomonadota</taxon>
        <taxon>Alphaproteobacteria</taxon>
        <taxon>Hyphomicrobiales</taxon>
        <taxon>Xanthobacteraceae</taxon>
        <taxon>Xanthobacter</taxon>
    </lineage>
</organism>
<keyword evidence="8" id="KW-1185">Reference proteome</keyword>
<protein>
    <submittedName>
        <fullName evidence="7">Acetyl-CoA C-acetyltransferase</fullName>
    </submittedName>
</protein>
<keyword evidence="2 4" id="KW-0808">Transferase</keyword>
<dbReference type="NCBIfam" id="TIGR01930">
    <property type="entry name" value="AcCoA-C-Actrans"/>
    <property type="match status" value="1"/>
</dbReference>
<evidence type="ECO:0000259" key="6">
    <source>
        <dbReference type="Pfam" id="PF02803"/>
    </source>
</evidence>
<evidence type="ECO:0000259" key="5">
    <source>
        <dbReference type="Pfam" id="PF00108"/>
    </source>
</evidence>
<evidence type="ECO:0000256" key="4">
    <source>
        <dbReference type="RuleBase" id="RU003557"/>
    </source>
</evidence>
<feature type="domain" description="Thiolase C-terminal" evidence="6">
    <location>
        <begin position="275"/>
        <end position="397"/>
    </location>
</feature>